<evidence type="ECO:0000259" key="7">
    <source>
        <dbReference type="PROSITE" id="PS51900"/>
    </source>
</evidence>
<dbReference type="InterPro" id="IPR011010">
    <property type="entry name" value="DNA_brk_join_enz"/>
</dbReference>
<keyword evidence="2" id="KW-0229">DNA integration</keyword>
<feature type="domain" description="Core-binding (CB)" evidence="7">
    <location>
        <begin position="24"/>
        <end position="113"/>
    </location>
</feature>
<feature type="domain" description="Tyr recombinase" evidence="6">
    <location>
        <begin position="129"/>
        <end position="302"/>
    </location>
</feature>
<evidence type="ECO:0000256" key="2">
    <source>
        <dbReference type="ARBA" id="ARBA00022908"/>
    </source>
</evidence>
<dbReference type="PROSITE" id="PS51900">
    <property type="entry name" value="CB"/>
    <property type="match status" value="1"/>
</dbReference>
<dbReference type="InterPro" id="IPR013762">
    <property type="entry name" value="Integrase-like_cat_sf"/>
</dbReference>
<proteinExistence type="inferred from homology"/>
<dbReference type="RefSeq" id="WP_235122071.1">
    <property type="nucleotide sequence ID" value="NZ_CP090978.1"/>
</dbReference>
<reference evidence="8 9" key="1">
    <citation type="journal article" date="2024" name="Int. J. Syst. Evol. Microbiol.">
        <title>Paenibacillus hexagrammi sp. nov., a novel bacterium isolated from the gut content of Hexagrammos agrammus.</title>
        <authorList>
            <person name="Jung H.K."/>
            <person name="Kim D.G."/>
            <person name="Zin H."/>
            <person name="Park J."/>
            <person name="Jung H."/>
            <person name="Kim Y.O."/>
            <person name="Kong H.J."/>
            <person name="Kim J.W."/>
            <person name="Kim Y.S."/>
        </authorList>
    </citation>
    <scope>NUCLEOTIDE SEQUENCE [LARGE SCALE GENOMIC DNA]</scope>
    <source>
        <strain evidence="8 9">YPD9-1</strain>
    </source>
</reference>
<dbReference type="PROSITE" id="PS51898">
    <property type="entry name" value="TYR_RECOMBINASE"/>
    <property type="match status" value="1"/>
</dbReference>
<keyword evidence="3 5" id="KW-0238">DNA-binding</keyword>
<protein>
    <submittedName>
        <fullName evidence="8">Site-specific integrase</fullName>
    </submittedName>
</protein>
<accession>A0ABY3SR95</accession>
<organism evidence="8 9">
    <name type="scientific">Paenibacillus hexagrammi</name>
    <dbReference type="NCBI Taxonomy" id="2908839"/>
    <lineage>
        <taxon>Bacteria</taxon>
        <taxon>Bacillati</taxon>
        <taxon>Bacillota</taxon>
        <taxon>Bacilli</taxon>
        <taxon>Bacillales</taxon>
        <taxon>Paenibacillaceae</taxon>
        <taxon>Paenibacillus</taxon>
    </lineage>
</organism>
<evidence type="ECO:0000256" key="5">
    <source>
        <dbReference type="PROSITE-ProRule" id="PRU01248"/>
    </source>
</evidence>
<dbReference type="SUPFAM" id="SSF56349">
    <property type="entry name" value="DNA breaking-rejoining enzymes"/>
    <property type="match status" value="1"/>
</dbReference>
<dbReference type="InterPro" id="IPR002104">
    <property type="entry name" value="Integrase_catalytic"/>
</dbReference>
<dbReference type="Gene3D" id="1.10.443.10">
    <property type="entry name" value="Intergrase catalytic core"/>
    <property type="match status" value="1"/>
</dbReference>
<evidence type="ECO:0000256" key="1">
    <source>
        <dbReference type="ARBA" id="ARBA00008857"/>
    </source>
</evidence>
<dbReference type="Pfam" id="PF00589">
    <property type="entry name" value="Phage_integrase"/>
    <property type="match status" value="1"/>
</dbReference>
<keyword evidence="4" id="KW-0233">DNA recombination</keyword>
<comment type="similarity">
    <text evidence="1">Belongs to the 'phage' integrase family.</text>
</comment>
<dbReference type="Proteomes" id="UP001649230">
    <property type="component" value="Chromosome"/>
</dbReference>
<dbReference type="Pfam" id="PF13495">
    <property type="entry name" value="Phage_int_SAM_4"/>
    <property type="match status" value="1"/>
</dbReference>
<dbReference type="PANTHER" id="PTHR30349">
    <property type="entry name" value="PHAGE INTEGRASE-RELATED"/>
    <property type="match status" value="1"/>
</dbReference>
<dbReference type="InterPro" id="IPR010998">
    <property type="entry name" value="Integrase_recombinase_N"/>
</dbReference>
<evidence type="ECO:0000256" key="4">
    <source>
        <dbReference type="ARBA" id="ARBA00023172"/>
    </source>
</evidence>
<evidence type="ECO:0000313" key="8">
    <source>
        <dbReference type="EMBL" id="UJF35506.1"/>
    </source>
</evidence>
<sequence>MDSQLLEECYLLQSYYISQKENASESIFLVPQWDSDHEKRLKNELLRRGYSPKTLKAYCGQVERLFHYVKEQHVIWSDQMIQNYSLYLLNKNCSHAYVNQAISAIKFYFQKVLQQQDTTPYVRPKKENKLPNVLSIKEVTSILKAIQNIKHQAILYLTYSSGLRVGEVVRLRLQDFDIERKTLLIRQGKGRKDRLTLLSDTALEIVQRYSQQQKPEVWLFPGQTSGRHLTERSVQKVFEQALAVSGVRKEVSVHSLRHSFATHLLEGGTDIRYIQELLGHQSTRTTERYTHVSVKDIRRIKSPLDQIDL</sequence>
<dbReference type="InterPro" id="IPR050090">
    <property type="entry name" value="Tyrosine_recombinase_XerCD"/>
</dbReference>
<evidence type="ECO:0000259" key="6">
    <source>
        <dbReference type="PROSITE" id="PS51898"/>
    </source>
</evidence>
<dbReference type="InterPro" id="IPR044068">
    <property type="entry name" value="CB"/>
</dbReference>
<dbReference type="EMBL" id="CP090978">
    <property type="protein sequence ID" value="UJF35506.1"/>
    <property type="molecule type" value="Genomic_DNA"/>
</dbReference>
<dbReference type="Gene3D" id="1.10.150.130">
    <property type="match status" value="1"/>
</dbReference>
<gene>
    <name evidence="8" type="ORF">L0M14_10605</name>
</gene>
<evidence type="ECO:0000256" key="3">
    <source>
        <dbReference type="ARBA" id="ARBA00023125"/>
    </source>
</evidence>
<evidence type="ECO:0000313" key="9">
    <source>
        <dbReference type="Proteomes" id="UP001649230"/>
    </source>
</evidence>
<keyword evidence="9" id="KW-1185">Reference proteome</keyword>
<dbReference type="InterPro" id="IPR004107">
    <property type="entry name" value="Integrase_SAM-like_N"/>
</dbReference>
<dbReference type="PANTHER" id="PTHR30349:SF64">
    <property type="entry name" value="PROPHAGE INTEGRASE INTD-RELATED"/>
    <property type="match status" value="1"/>
</dbReference>
<name>A0ABY3SR95_9BACL</name>